<dbReference type="EMBL" id="JANBTW010000028">
    <property type="protein sequence ID" value="KAJ2677776.1"/>
    <property type="molecule type" value="Genomic_DNA"/>
</dbReference>
<dbReference type="Proteomes" id="UP001151518">
    <property type="component" value="Unassembled WGS sequence"/>
</dbReference>
<organism evidence="1 2">
    <name type="scientific">Coemansia spiralis</name>
    <dbReference type="NCBI Taxonomy" id="417178"/>
    <lineage>
        <taxon>Eukaryota</taxon>
        <taxon>Fungi</taxon>
        <taxon>Fungi incertae sedis</taxon>
        <taxon>Zoopagomycota</taxon>
        <taxon>Kickxellomycotina</taxon>
        <taxon>Kickxellomycetes</taxon>
        <taxon>Kickxellales</taxon>
        <taxon>Kickxellaceae</taxon>
        <taxon>Coemansia</taxon>
    </lineage>
</organism>
<name>A0A9W8KYL6_9FUNG</name>
<dbReference type="AlphaFoldDB" id="A0A9W8KYL6"/>
<accession>A0A9W8KYL6</accession>
<dbReference type="OrthoDB" id="122464at2759"/>
<evidence type="ECO:0008006" key="3">
    <source>
        <dbReference type="Google" id="ProtNLM"/>
    </source>
</evidence>
<gene>
    <name evidence="1" type="ORF">GGI25_002874</name>
</gene>
<evidence type="ECO:0000313" key="1">
    <source>
        <dbReference type="EMBL" id="KAJ2677776.1"/>
    </source>
</evidence>
<dbReference type="GO" id="GO:0005634">
    <property type="term" value="C:nucleus"/>
    <property type="evidence" value="ECO:0007669"/>
    <property type="project" value="TreeGrafter"/>
</dbReference>
<comment type="caution">
    <text evidence="1">The sequence shown here is derived from an EMBL/GenBank/DDBJ whole genome shotgun (WGS) entry which is preliminary data.</text>
</comment>
<dbReference type="PANTHER" id="PTHR15967">
    <property type="entry name" value="E2F-ASSOCIATED PHOSPHOPROTEIN"/>
    <property type="match status" value="1"/>
</dbReference>
<evidence type="ECO:0000313" key="2">
    <source>
        <dbReference type="Proteomes" id="UP001151518"/>
    </source>
</evidence>
<reference evidence="1" key="1">
    <citation type="submission" date="2022-07" db="EMBL/GenBank/DDBJ databases">
        <title>Phylogenomic reconstructions and comparative analyses of Kickxellomycotina fungi.</title>
        <authorList>
            <person name="Reynolds N.K."/>
            <person name="Stajich J.E."/>
            <person name="Barry K."/>
            <person name="Grigoriev I.V."/>
            <person name="Crous P."/>
            <person name="Smith M.E."/>
        </authorList>
    </citation>
    <scope>NUCLEOTIDE SEQUENCE</scope>
    <source>
        <strain evidence="1">NRRL 3115</strain>
    </source>
</reference>
<dbReference type="PANTHER" id="PTHR15967:SF0">
    <property type="entry name" value="E2F-ASSOCIATED PHOSPHOPROTEIN"/>
    <property type="match status" value="1"/>
</dbReference>
<sequence>MEEDITHSSSGTDSQDESIHELYDEDADQQDAMWMAERHPDTTDAVLSCPGCFTQICFVCQHHSRFPGQYRALSTEHCSVRPDTYAFGKAGLMVPSSTGEFRLVVCAECGTKVGVIDHNNVYHLFHVLASSS</sequence>
<proteinExistence type="predicted"/>
<protein>
    <recommendedName>
        <fullName evidence="3">E2F-associated phosphoprotein</fullName>
    </recommendedName>
</protein>
<dbReference type="Pfam" id="PF10238">
    <property type="entry name" value="Eapp_C"/>
    <property type="match status" value="2"/>
</dbReference>
<dbReference type="InterPro" id="IPR019370">
    <property type="entry name" value="E2F-assoc_phosphoprotein"/>
</dbReference>